<dbReference type="PANTHER" id="PTHR47723:SF19">
    <property type="entry name" value="POLYNUCLEOTIDYL TRANSFERASE, RIBONUCLEASE H-LIKE SUPERFAMILY PROTEIN"/>
    <property type="match status" value="1"/>
</dbReference>
<evidence type="ECO:0000313" key="3">
    <source>
        <dbReference type="Proteomes" id="UP001459277"/>
    </source>
</evidence>
<keyword evidence="3" id="KW-1185">Reference proteome</keyword>
<evidence type="ECO:0000313" key="2">
    <source>
        <dbReference type="EMBL" id="KAK9985464.1"/>
    </source>
</evidence>
<dbReference type="PANTHER" id="PTHR47723">
    <property type="entry name" value="OS05G0353850 PROTEIN"/>
    <property type="match status" value="1"/>
</dbReference>
<sequence length="122" mass="13212">MFAVDGDRDGGVGGVSNLRLEVVGFDSKIRESGLVDTLERLGLLLSIATELWAIRDGINLCLSRNLPAVEIELDAKLVVDLLSKTAASFNAIDIIMADGKEGFSRIPLVKIQHCCREANRCV</sequence>
<name>A0AAW2BHI2_9ROSI</name>
<accession>A0AAW2BHI2</accession>
<gene>
    <name evidence="2" type="ORF">SO802_030415</name>
</gene>
<protein>
    <recommendedName>
        <fullName evidence="1">RNase H type-1 domain-containing protein</fullName>
    </recommendedName>
</protein>
<proteinExistence type="predicted"/>
<dbReference type="AlphaFoldDB" id="A0AAW2BHI2"/>
<dbReference type="EMBL" id="JAZDWU010000011">
    <property type="protein sequence ID" value="KAK9985464.1"/>
    <property type="molecule type" value="Genomic_DNA"/>
</dbReference>
<feature type="domain" description="RNase H type-1" evidence="1">
    <location>
        <begin position="49"/>
        <end position="121"/>
    </location>
</feature>
<reference evidence="2 3" key="1">
    <citation type="submission" date="2024-01" db="EMBL/GenBank/DDBJ databases">
        <title>A telomere-to-telomere, gap-free genome of sweet tea (Lithocarpus litseifolius).</title>
        <authorList>
            <person name="Zhou J."/>
        </authorList>
    </citation>
    <scope>NUCLEOTIDE SEQUENCE [LARGE SCALE GENOMIC DNA]</scope>
    <source>
        <strain evidence="2">Zhou-2022a</strain>
        <tissue evidence="2">Leaf</tissue>
    </source>
</reference>
<evidence type="ECO:0000259" key="1">
    <source>
        <dbReference type="Pfam" id="PF13456"/>
    </source>
</evidence>
<dbReference type="InterPro" id="IPR002156">
    <property type="entry name" value="RNaseH_domain"/>
</dbReference>
<dbReference type="GO" id="GO:0003676">
    <property type="term" value="F:nucleic acid binding"/>
    <property type="evidence" value="ECO:0007669"/>
    <property type="project" value="InterPro"/>
</dbReference>
<dbReference type="GO" id="GO:0004523">
    <property type="term" value="F:RNA-DNA hybrid ribonuclease activity"/>
    <property type="evidence" value="ECO:0007669"/>
    <property type="project" value="InterPro"/>
</dbReference>
<dbReference type="InterPro" id="IPR053151">
    <property type="entry name" value="RNase_H-like"/>
</dbReference>
<organism evidence="2 3">
    <name type="scientific">Lithocarpus litseifolius</name>
    <dbReference type="NCBI Taxonomy" id="425828"/>
    <lineage>
        <taxon>Eukaryota</taxon>
        <taxon>Viridiplantae</taxon>
        <taxon>Streptophyta</taxon>
        <taxon>Embryophyta</taxon>
        <taxon>Tracheophyta</taxon>
        <taxon>Spermatophyta</taxon>
        <taxon>Magnoliopsida</taxon>
        <taxon>eudicotyledons</taxon>
        <taxon>Gunneridae</taxon>
        <taxon>Pentapetalae</taxon>
        <taxon>rosids</taxon>
        <taxon>fabids</taxon>
        <taxon>Fagales</taxon>
        <taxon>Fagaceae</taxon>
        <taxon>Lithocarpus</taxon>
    </lineage>
</organism>
<dbReference type="CDD" id="cd06222">
    <property type="entry name" value="RNase_H_like"/>
    <property type="match status" value="1"/>
</dbReference>
<dbReference type="InterPro" id="IPR044730">
    <property type="entry name" value="RNase_H-like_dom_plant"/>
</dbReference>
<dbReference type="Pfam" id="PF13456">
    <property type="entry name" value="RVT_3"/>
    <property type="match status" value="1"/>
</dbReference>
<dbReference type="Proteomes" id="UP001459277">
    <property type="component" value="Unassembled WGS sequence"/>
</dbReference>
<comment type="caution">
    <text evidence="2">The sequence shown here is derived from an EMBL/GenBank/DDBJ whole genome shotgun (WGS) entry which is preliminary data.</text>
</comment>